<dbReference type="InterPro" id="IPR005134">
    <property type="entry name" value="UPF0114"/>
</dbReference>
<evidence type="ECO:0000313" key="2">
    <source>
        <dbReference type="EMBL" id="KAG6585629.1"/>
    </source>
</evidence>
<dbReference type="AlphaFoldDB" id="A0AAV6MSA6"/>
<keyword evidence="1" id="KW-0472">Membrane</keyword>
<dbReference type="EMBL" id="JAGKQH010000012">
    <property type="protein sequence ID" value="KAG6585629.1"/>
    <property type="molecule type" value="Genomic_DNA"/>
</dbReference>
<evidence type="ECO:0000256" key="1">
    <source>
        <dbReference type="SAM" id="Phobius"/>
    </source>
</evidence>
<dbReference type="PANTHER" id="PTHR31721:SF3">
    <property type="entry name" value="EXPRESSED PROTEIN"/>
    <property type="match status" value="1"/>
</dbReference>
<accession>A0AAV6MSA6</accession>
<feature type="transmembrane region" description="Helical" evidence="1">
    <location>
        <begin position="142"/>
        <end position="161"/>
    </location>
</feature>
<feature type="transmembrane region" description="Helical" evidence="1">
    <location>
        <begin position="88"/>
        <end position="113"/>
    </location>
</feature>
<sequence>MAATRLLRSVRPSPPWCLLLLLHHRHPRRRLRRRRRAPETVETETRELDLGSLLANLLVQLKNTAVKTKIRRRRIQKFIEKIIIDCRFFTLFAVAGSLLGSILCFLEGSFIVAESYLQYFNGVSRRSDESHAVELLIESLDMFLVGTALVVFGVGLFAMFVGSEKMTEKNRGGPLGRTCLNIPTWVEMESVSEAKSKIGHAVMMILQVGVLEKFKSIPLSSATDLACFAAAILISSASIFFLSRLNIGGGGRGGYK</sequence>
<protein>
    <submittedName>
        <fullName evidence="2">Uncharacterized protein</fullName>
    </submittedName>
</protein>
<dbReference type="PANTHER" id="PTHR31721">
    <property type="entry name" value="OS06G0710300 PROTEIN"/>
    <property type="match status" value="1"/>
</dbReference>
<keyword evidence="1" id="KW-0812">Transmembrane</keyword>
<name>A0AAV6MSA6_9ROSI</name>
<feature type="non-terminal residue" evidence="2">
    <location>
        <position position="1"/>
    </location>
</feature>
<dbReference type="Pfam" id="PF03350">
    <property type="entry name" value="UPF0114"/>
    <property type="match status" value="1"/>
</dbReference>
<organism evidence="2 3">
    <name type="scientific">Cucurbita argyrosperma subsp. sororia</name>
    <dbReference type="NCBI Taxonomy" id="37648"/>
    <lineage>
        <taxon>Eukaryota</taxon>
        <taxon>Viridiplantae</taxon>
        <taxon>Streptophyta</taxon>
        <taxon>Embryophyta</taxon>
        <taxon>Tracheophyta</taxon>
        <taxon>Spermatophyta</taxon>
        <taxon>Magnoliopsida</taxon>
        <taxon>eudicotyledons</taxon>
        <taxon>Gunneridae</taxon>
        <taxon>Pentapetalae</taxon>
        <taxon>rosids</taxon>
        <taxon>fabids</taxon>
        <taxon>Cucurbitales</taxon>
        <taxon>Cucurbitaceae</taxon>
        <taxon>Cucurbiteae</taxon>
        <taxon>Cucurbita</taxon>
    </lineage>
</organism>
<proteinExistence type="predicted"/>
<keyword evidence="1" id="KW-1133">Transmembrane helix</keyword>
<comment type="caution">
    <text evidence="2">The sequence shown here is derived from an EMBL/GenBank/DDBJ whole genome shotgun (WGS) entry which is preliminary data.</text>
</comment>
<feature type="transmembrane region" description="Helical" evidence="1">
    <location>
        <begin position="225"/>
        <end position="247"/>
    </location>
</feature>
<reference evidence="2 3" key="1">
    <citation type="journal article" date="2021" name="Hortic Res">
        <title>The domestication of Cucurbita argyrosperma as revealed by the genome of its wild relative.</title>
        <authorList>
            <person name="Barrera-Redondo J."/>
            <person name="Sanchez-de la Vega G."/>
            <person name="Aguirre-Liguori J.A."/>
            <person name="Castellanos-Morales G."/>
            <person name="Gutierrez-Guerrero Y.T."/>
            <person name="Aguirre-Dugua X."/>
            <person name="Aguirre-Planter E."/>
            <person name="Tenaillon M.I."/>
            <person name="Lira-Saade R."/>
            <person name="Eguiarte L.E."/>
        </authorList>
    </citation>
    <scope>NUCLEOTIDE SEQUENCE [LARGE SCALE GENOMIC DNA]</scope>
    <source>
        <strain evidence="2">JBR-2021</strain>
    </source>
</reference>
<keyword evidence="3" id="KW-1185">Reference proteome</keyword>
<evidence type="ECO:0000313" key="3">
    <source>
        <dbReference type="Proteomes" id="UP000685013"/>
    </source>
</evidence>
<dbReference type="Proteomes" id="UP000685013">
    <property type="component" value="Chromosome 12"/>
</dbReference>
<gene>
    <name evidence="2" type="ORF">SDJN03_18362</name>
</gene>